<dbReference type="CDD" id="cd08760">
    <property type="entry name" value="Cyt_b561_FRRS1_like"/>
    <property type="match status" value="1"/>
</dbReference>
<keyword evidence="6" id="KW-0479">Metal-binding</keyword>
<evidence type="ECO:0000256" key="8">
    <source>
        <dbReference type="ARBA" id="ARBA00022989"/>
    </source>
</evidence>
<evidence type="ECO:0000256" key="10">
    <source>
        <dbReference type="ARBA" id="ARBA00023136"/>
    </source>
</evidence>
<dbReference type="GO" id="GO:0140575">
    <property type="term" value="F:transmembrane monodehydroascorbate reductase activity"/>
    <property type="evidence" value="ECO:0007669"/>
    <property type="project" value="InterPro"/>
</dbReference>
<feature type="signal peptide" evidence="12">
    <location>
        <begin position="1"/>
        <end position="27"/>
    </location>
</feature>
<evidence type="ECO:0000256" key="9">
    <source>
        <dbReference type="ARBA" id="ARBA00023004"/>
    </source>
</evidence>
<dbReference type="AlphaFoldDB" id="A0AAD8N2B9"/>
<proteinExistence type="predicted"/>
<keyword evidence="9" id="KW-0408">Iron</keyword>
<keyword evidence="10 11" id="KW-0472">Membrane</keyword>
<keyword evidence="7" id="KW-0249">Electron transport</keyword>
<feature type="chain" id="PRO_5041926326" evidence="12">
    <location>
        <begin position="28"/>
        <end position="262"/>
    </location>
</feature>
<dbReference type="InterPro" id="IPR045150">
    <property type="entry name" value="CYB561D1/2"/>
</dbReference>
<accession>A0AAD8N2B9</accession>
<reference evidence="14" key="2">
    <citation type="submission" date="2023-05" db="EMBL/GenBank/DDBJ databases">
        <authorList>
            <person name="Schelkunov M.I."/>
        </authorList>
    </citation>
    <scope>NUCLEOTIDE SEQUENCE</scope>
    <source>
        <strain evidence="14">Hsosn_3</strain>
        <tissue evidence="14">Leaf</tissue>
    </source>
</reference>
<dbReference type="PROSITE" id="PS50939">
    <property type="entry name" value="CYTOCHROME_B561"/>
    <property type="match status" value="1"/>
</dbReference>
<dbReference type="PANTHER" id="PTHR15422:SF24">
    <property type="entry name" value="DOMON RELATED DOMAIN-CONTAINING PROTEIN"/>
    <property type="match status" value="1"/>
</dbReference>
<feature type="transmembrane region" description="Helical" evidence="11">
    <location>
        <begin position="127"/>
        <end position="146"/>
    </location>
</feature>
<feature type="transmembrane region" description="Helical" evidence="11">
    <location>
        <begin position="158"/>
        <end position="180"/>
    </location>
</feature>
<evidence type="ECO:0000313" key="14">
    <source>
        <dbReference type="EMBL" id="KAK1393391.1"/>
    </source>
</evidence>
<keyword evidence="8 11" id="KW-1133">Transmembrane helix</keyword>
<feature type="transmembrane region" description="Helical" evidence="11">
    <location>
        <begin position="192"/>
        <end position="212"/>
    </location>
</feature>
<evidence type="ECO:0000256" key="4">
    <source>
        <dbReference type="ARBA" id="ARBA00022617"/>
    </source>
</evidence>
<dbReference type="SMART" id="SM00665">
    <property type="entry name" value="B561"/>
    <property type="match status" value="1"/>
</dbReference>
<gene>
    <name evidence="14" type="ORF">POM88_012447</name>
</gene>
<comment type="subcellular location">
    <subcellularLocation>
        <location evidence="2">Membrane</location>
        <topology evidence="2">Multi-pass membrane protein</topology>
    </subcellularLocation>
</comment>
<evidence type="ECO:0000256" key="12">
    <source>
        <dbReference type="SAM" id="SignalP"/>
    </source>
</evidence>
<evidence type="ECO:0000259" key="13">
    <source>
        <dbReference type="PROSITE" id="PS50939"/>
    </source>
</evidence>
<feature type="transmembrane region" description="Helical" evidence="11">
    <location>
        <begin position="91"/>
        <end position="115"/>
    </location>
</feature>
<sequence length="262" mass="30133">MAQVQKVMLLFALITTVVLTLTPFTKASDQEYVQSDTRNNHVKTNKLSPQTLYNITVHGFLLWASMGFLMPVGILVIRMSNTEQSGRRLKIMFYMHAILQILSVLLVTVGAVLSMRKFENAFNNNHQRLGLALYGVVWLQALIGFFRPKRGNKRRSLWFLVHWSLGTMICLLGIINVYTGLQAYHKRSSRSINVWTTIFSVEVFFIAILYLFQDKWNYIKKQGVVLGDAPVQPTNQVMNPIEEKQIGFYRGPFRKMSVYSSQ</sequence>
<dbReference type="GO" id="GO:0016020">
    <property type="term" value="C:membrane"/>
    <property type="evidence" value="ECO:0007669"/>
    <property type="project" value="UniProtKB-SubCell"/>
</dbReference>
<keyword evidence="3" id="KW-0813">Transport</keyword>
<keyword evidence="12" id="KW-0732">Signal</keyword>
<keyword evidence="4" id="KW-0349">Heme</keyword>
<comment type="cofactor">
    <cofactor evidence="1">
        <name>heme b</name>
        <dbReference type="ChEBI" id="CHEBI:60344"/>
    </cofactor>
</comment>
<comment type="caution">
    <text evidence="14">The sequence shown here is derived from an EMBL/GenBank/DDBJ whole genome shotgun (WGS) entry which is preliminary data.</text>
</comment>
<evidence type="ECO:0000313" key="15">
    <source>
        <dbReference type="Proteomes" id="UP001237642"/>
    </source>
</evidence>
<dbReference type="EMBL" id="JAUIZM010000003">
    <property type="protein sequence ID" value="KAK1393391.1"/>
    <property type="molecule type" value="Genomic_DNA"/>
</dbReference>
<feature type="transmembrane region" description="Helical" evidence="11">
    <location>
        <begin position="51"/>
        <end position="79"/>
    </location>
</feature>
<name>A0AAD8N2B9_9APIA</name>
<dbReference type="GO" id="GO:0020037">
    <property type="term" value="F:heme binding"/>
    <property type="evidence" value="ECO:0007669"/>
    <property type="project" value="TreeGrafter"/>
</dbReference>
<organism evidence="14 15">
    <name type="scientific">Heracleum sosnowskyi</name>
    <dbReference type="NCBI Taxonomy" id="360622"/>
    <lineage>
        <taxon>Eukaryota</taxon>
        <taxon>Viridiplantae</taxon>
        <taxon>Streptophyta</taxon>
        <taxon>Embryophyta</taxon>
        <taxon>Tracheophyta</taxon>
        <taxon>Spermatophyta</taxon>
        <taxon>Magnoliopsida</taxon>
        <taxon>eudicotyledons</taxon>
        <taxon>Gunneridae</taxon>
        <taxon>Pentapetalae</taxon>
        <taxon>asterids</taxon>
        <taxon>campanulids</taxon>
        <taxon>Apiales</taxon>
        <taxon>Apiaceae</taxon>
        <taxon>Apioideae</taxon>
        <taxon>apioid superclade</taxon>
        <taxon>Tordylieae</taxon>
        <taxon>Tordyliinae</taxon>
        <taxon>Heracleum</taxon>
    </lineage>
</organism>
<dbReference type="Gene3D" id="1.20.120.1770">
    <property type="match status" value="1"/>
</dbReference>
<evidence type="ECO:0000256" key="7">
    <source>
        <dbReference type="ARBA" id="ARBA00022982"/>
    </source>
</evidence>
<keyword evidence="15" id="KW-1185">Reference proteome</keyword>
<protein>
    <submittedName>
        <fullName evidence="14">Cytochrome b561 domain-containing protein</fullName>
    </submittedName>
</protein>
<dbReference type="Proteomes" id="UP001237642">
    <property type="component" value="Unassembled WGS sequence"/>
</dbReference>
<keyword evidence="5 11" id="KW-0812">Transmembrane</keyword>
<dbReference type="PANTHER" id="PTHR15422">
    <property type="entry name" value="OS05G0565100 PROTEIN"/>
    <property type="match status" value="1"/>
</dbReference>
<evidence type="ECO:0000256" key="2">
    <source>
        <dbReference type="ARBA" id="ARBA00004141"/>
    </source>
</evidence>
<feature type="domain" description="Cytochrome b561" evidence="13">
    <location>
        <begin position="18"/>
        <end position="220"/>
    </location>
</feature>
<evidence type="ECO:0000256" key="6">
    <source>
        <dbReference type="ARBA" id="ARBA00022723"/>
    </source>
</evidence>
<evidence type="ECO:0000256" key="3">
    <source>
        <dbReference type="ARBA" id="ARBA00022448"/>
    </source>
</evidence>
<evidence type="ECO:0000256" key="11">
    <source>
        <dbReference type="SAM" id="Phobius"/>
    </source>
</evidence>
<evidence type="ECO:0000256" key="1">
    <source>
        <dbReference type="ARBA" id="ARBA00001970"/>
    </source>
</evidence>
<evidence type="ECO:0000256" key="5">
    <source>
        <dbReference type="ARBA" id="ARBA00022692"/>
    </source>
</evidence>
<dbReference type="Pfam" id="PF03188">
    <property type="entry name" value="Cytochrom_B561"/>
    <property type="match status" value="1"/>
</dbReference>
<reference evidence="14" key="1">
    <citation type="submission" date="2023-02" db="EMBL/GenBank/DDBJ databases">
        <title>Genome of toxic invasive species Heracleum sosnowskyi carries increased number of genes despite the absence of recent whole-genome duplications.</title>
        <authorList>
            <person name="Schelkunov M."/>
            <person name="Shtratnikova V."/>
            <person name="Makarenko M."/>
            <person name="Klepikova A."/>
            <person name="Omelchenko D."/>
            <person name="Novikova G."/>
            <person name="Obukhova E."/>
            <person name="Bogdanov V."/>
            <person name="Penin A."/>
            <person name="Logacheva M."/>
        </authorList>
    </citation>
    <scope>NUCLEOTIDE SEQUENCE</scope>
    <source>
        <strain evidence="14">Hsosn_3</strain>
        <tissue evidence="14">Leaf</tissue>
    </source>
</reference>
<dbReference type="GO" id="GO:0046872">
    <property type="term" value="F:metal ion binding"/>
    <property type="evidence" value="ECO:0007669"/>
    <property type="project" value="UniProtKB-KW"/>
</dbReference>
<dbReference type="InterPro" id="IPR006593">
    <property type="entry name" value="Cyt_b561/ferric_Rdtase_TM"/>
</dbReference>